<keyword evidence="2" id="KW-1185">Reference proteome</keyword>
<dbReference type="EMBL" id="VSRR010027454">
    <property type="protein sequence ID" value="MPC68195.1"/>
    <property type="molecule type" value="Genomic_DNA"/>
</dbReference>
<organism evidence="1 2">
    <name type="scientific">Portunus trituberculatus</name>
    <name type="common">Swimming crab</name>
    <name type="synonym">Neptunus trituberculatus</name>
    <dbReference type="NCBI Taxonomy" id="210409"/>
    <lineage>
        <taxon>Eukaryota</taxon>
        <taxon>Metazoa</taxon>
        <taxon>Ecdysozoa</taxon>
        <taxon>Arthropoda</taxon>
        <taxon>Crustacea</taxon>
        <taxon>Multicrustacea</taxon>
        <taxon>Malacostraca</taxon>
        <taxon>Eumalacostraca</taxon>
        <taxon>Eucarida</taxon>
        <taxon>Decapoda</taxon>
        <taxon>Pleocyemata</taxon>
        <taxon>Brachyura</taxon>
        <taxon>Eubrachyura</taxon>
        <taxon>Portunoidea</taxon>
        <taxon>Portunidae</taxon>
        <taxon>Portuninae</taxon>
        <taxon>Portunus</taxon>
    </lineage>
</organism>
<gene>
    <name evidence="1" type="ORF">E2C01_062392</name>
</gene>
<dbReference type="Proteomes" id="UP000324222">
    <property type="component" value="Unassembled WGS sequence"/>
</dbReference>
<sequence>MVGRRAVHLPTETLTSDTIEHLRRSPVQWGAPGEGHLGAAPVSCYLVKTLVEELNGFSPVKKGK</sequence>
<protein>
    <submittedName>
        <fullName evidence="1">Uncharacterized protein</fullName>
    </submittedName>
</protein>
<evidence type="ECO:0000313" key="2">
    <source>
        <dbReference type="Proteomes" id="UP000324222"/>
    </source>
</evidence>
<reference evidence="1 2" key="1">
    <citation type="submission" date="2019-05" db="EMBL/GenBank/DDBJ databases">
        <title>Another draft genome of Portunus trituberculatus and its Hox gene families provides insights of decapod evolution.</title>
        <authorList>
            <person name="Jeong J.-H."/>
            <person name="Song I."/>
            <person name="Kim S."/>
            <person name="Choi T."/>
            <person name="Kim D."/>
            <person name="Ryu S."/>
            <person name="Kim W."/>
        </authorList>
    </citation>
    <scope>NUCLEOTIDE SEQUENCE [LARGE SCALE GENOMIC DNA]</scope>
    <source>
        <tissue evidence="1">Muscle</tissue>
    </source>
</reference>
<comment type="caution">
    <text evidence="1">The sequence shown here is derived from an EMBL/GenBank/DDBJ whole genome shotgun (WGS) entry which is preliminary data.</text>
</comment>
<accession>A0A5B7HEZ9</accession>
<proteinExistence type="predicted"/>
<evidence type="ECO:0000313" key="1">
    <source>
        <dbReference type="EMBL" id="MPC68195.1"/>
    </source>
</evidence>
<name>A0A5B7HEZ9_PORTR</name>
<dbReference type="AlphaFoldDB" id="A0A5B7HEZ9"/>